<reference evidence="1" key="1">
    <citation type="journal article" date="2014" name="Nat. Commun.">
        <title>The tobacco genome sequence and its comparison with those of tomato and potato.</title>
        <authorList>
            <person name="Sierro N."/>
            <person name="Battey J.N."/>
            <person name="Ouadi S."/>
            <person name="Bakaher N."/>
            <person name="Bovet L."/>
            <person name="Willig A."/>
            <person name="Goepfert S."/>
            <person name="Peitsch M.C."/>
            <person name="Ivanov N.V."/>
        </authorList>
    </citation>
    <scope>NUCLEOTIDE SEQUENCE [LARGE SCALE GENOMIC DNA]</scope>
</reference>
<accession>A0AC58RV16</accession>
<keyword evidence="1" id="KW-1185">Reference proteome</keyword>
<gene>
    <name evidence="2" type="primary">LOC107791773</name>
</gene>
<proteinExistence type="predicted"/>
<reference evidence="2" key="2">
    <citation type="submission" date="2025-08" db="UniProtKB">
        <authorList>
            <consortium name="RefSeq"/>
        </authorList>
    </citation>
    <scope>IDENTIFICATION</scope>
    <source>
        <tissue evidence="2">Leaf</tissue>
    </source>
</reference>
<dbReference type="Proteomes" id="UP000790787">
    <property type="component" value="Chromosome 8"/>
</dbReference>
<name>A0AC58RV16_TOBAC</name>
<evidence type="ECO:0000313" key="2">
    <source>
        <dbReference type="RefSeq" id="XP_075076581.1"/>
    </source>
</evidence>
<dbReference type="RefSeq" id="XP_075076581.1">
    <property type="nucleotide sequence ID" value="XM_075220480.1"/>
</dbReference>
<protein>
    <submittedName>
        <fullName evidence="2">Uncharacterized protein LOC107791773</fullName>
    </submittedName>
</protein>
<sequence length="170" mass="19236">MGGDSKHFLLAMGLHQGSALSPILFALVMDALTHHIQGEVAWYILFVDDIVLIDEMRGGVNETLEVWRHALKSKGFKLRKTKTEYLKCKFSAYWRELGMNVRLGSQVIPKRVKIDVSDIGYGSISKQEKEIKEHIVAFASKRWNNSQKDYPTINKNSNYPRAGGGSGVRR</sequence>
<evidence type="ECO:0000313" key="1">
    <source>
        <dbReference type="Proteomes" id="UP000790787"/>
    </source>
</evidence>
<organism evidence="1 2">
    <name type="scientific">Nicotiana tabacum</name>
    <name type="common">Common tobacco</name>
    <dbReference type="NCBI Taxonomy" id="4097"/>
    <lineage>
        <taxon>Eukaryota</taxon>
        <taxon>Viridiplantae</taxon>
        <taxon>Streptophyta</taxon>
        <taxon>Embryophyta</taxon>
        <taxon>Tracheophyta</taxon>
        <taxon>Spermatophyta</taxon>
        <taxon>Magnoliopsida</taxon>
        <taxon>eudicotyledons</taxon>
        <taxon>Gunneridae</taxon>
        <taxon>Pentapetalae</taxon>
        <taxon>asterids</taxon>
        <taxon>lamiids</taxon>
        <taxon>Solanales</taxon>
        <taxon>Solanaceae</taxon>
        <taxon>Nicotianoideae</taxon>
        <taxon>Nicotianeae</taxon>
        <taxon>Nicotiana</taxon>
    </lineage>
</organism>